<organism evidence="1 2">
    <name type="scientific">Apiospora phragmitis</name>
    <dbReference type="NCBI Taxonomy" id="2905665"/>
    <lineage>
        <taxon>Eukaryota</taxon>
        <taxon>Fungi</taxon>
        <taxon>Dikarya</taxon>
        <taxon>Ascomycota</taxon>
        <taxon>Pezizomycotina</taxon>
        <taxon>Sordariomycetes</taxon>
        <taxon>Xylariomycetidae</taxon>
        <taxon>Amphisphaeriales</taxon>
        <taxon>Apiosporaceae</taxon>
        <taxon>Apiospora</taxon>
    </lineage>
</organism>
<evidence type="ECO:0000313" key="2">
    <source>
        <dbReference type="Proteomes" id="UP001480595"/>
    </source>
</evidence>
<dbReference type="RefSeq" id="XP_066708200.1">
    <property type="nucleotide sequence ID" value="XM_066866524.1"/>
</dbReference>
<dbReference type="GeneID" id="92099587"/>
<name>A0ABR1SVL1_9PEZI</name>
<protein>
    <submittedName>
        <fullName evidence="1">Uncharacterized protein</fullName>
    </submittedName>
</protein>
<accession>A0ABR1SVL1</accession>
<dbReference type="Proteomes" id="UP001480595">
    <property type="component" value="Unassembled WGS sequence"/>
</dbReference>
<sequence>MSTFSRPLGNSTSSLRICPKPAKNWEQWSRAQEAGLGVGEGQQQVQTDKHRKRHAAAYMRIRVHELLDTVNAEYLDAKLRWVPAEFIEFSDGLKPNAATRA</sequence>
<evidence type="ECO:0000313" key="1">
    <source>
        <dbReference type="EMBL" id="KAK8038348.1"/>
    </source>
</evidence>
<reference evidence="1 2" key="1">
    <citation type="submission" date="2023-01" db="EMBL/GenBank/DDBJ databases">
        <title>Analysis of 21 Apiospora genomes using comparative genomics revels a genus with tremendous synthesis potential of carbohydrate active enzymes and secondary metabolites.</title>
        <authorList>
            <person name="Sorensen T."/>
        </authorList>
    </citation>
    <scope>NUCLEOTIDE SEQUENCE [LARGE SCALE GENOMIC DNA]</scope>
    <source>
        <strain evidence="1 2">CBS 135458</strain>
    </source>
</reference>
<keyword evidence="2" id="KW-1185">Reference proteome</keyword>
<dbReference type="EMBL" id="JAQQWL010000016">
    <property type="protein sequence ID" value="KAK8038348.1"/>
    <property type="molecule type" value="Genomic_DNA"/>
</dbReference>
<proteinExistence type="predicted"/>
<comment type="caution">
    <text evidence="1">The sequence shown here is derived from an EMBL/GenBank/DDBJ whole genome shotgun (WGS) entry which is preliminary data.</text>
</comment>
<gene>
    <name evidence="1" type="ORF">PG994_015115</name>
</gene>